<sequence length="590" mass="65255">MAFLEFVSADPKVDDSCCHLLRSTQKAASCPYVGEDLPQTDSDSEPENVEAITPEEVWKKGEQAVLNCLQAVDMNRLIIEAIQEPIRSETVKTAHASQFSSSFAAYTQGKAYRSSRLAGICRFQTVPCSFQGDQNMLLLGTIACEINLSEMTEKSRKKEQTKSVCFDRMTRLKRHYANNGLVPIESSSGGYRAKGLKAQQFIPVSVFDIQHSLRVPKNLCNARTKQKQAKCHGIAAQWPFASHSQKTINVLPMQKLLASIYANGNDCLGLSGKQVMQNMAPFQGKPSAIKEKAATWKVDDFFHRQQPSGVALQTTRDGGCLFNAVSLSLTGSERSAAELSTDSTGTLCTWNTTTPSTLKVVGDICLTFNEARDACIYPNGFYSAYTIQALALVIGIPIRAIYPTMPESHHEREKEVVMWTRMRAPAAGHNRMANHFIPFVPDVIRSWSSLLATSTPMRERLQNSFIKMNFSSTRSTTDTASEIGRTTVADEDVNDGQGLPTEDGRLPVFESLFFMSGEGKCMMPVPEHFDDTHMRMPKEVLCDIVKIFSYYSSDKSLIAKEYVVTLGQGDTKTPLFLSPSTATVCQTARV</sequence>
<evidence type="ECO:0000313" key="1">
    <source>
        <dbReference type="EMBL" id="ELU04924.1"/>
    </source>
</evidence>
<reference evidence="1 3" key="2">
    <citation type="journal article" date="2013" name="Nature">
        <title>Insights into bilaterian evolution from three spiralian genomes.</title>
        <authorList>
            <person name="Simakov O."/>
            <person name="Marletaz F."/>
            <person name="Cho S.J."/>
            <person name="Edsinger-Gonzales E."/>
            <person name="Havlak P."/>
            <person name="Hellsten U."/>
            <person name="Kuo D.H."/>
            <person name="Larsson T."/>
            <person name="Lv J."/>
            <person name="Arendt D."/>
            <person name="Savage R."/>
            <person name="Osoegawa K."/>
            <person name="de Jong P."/>
            <person name="Grimwood J."/>
            <person name="Chapman J.A."/>
            <person name="Shapiro H."/>
            <person name="Aerts A."/>
            <person name="Otillar R.P."/>
            <person name="Terry A.Y."/>
            <person name="Boore J.L."/>
            <person name="Grigoriev I.V."/>
            <person name="Lindberg D.R."/>
            <person name="Seaver E.C."/>
            <person name="Weisblat D.A."/>
            <person name="Putnam N.H."/>
            <person name="Rokhsar D.S."/>
        </authorList>
    </citation>
    <scope>NUCLEOTIDE SEQUENCE</scope>
    <source>
        <strain evidence="1 3">I ESC-2004</strain>
    </source>
</reference>
<dbReference type="EMBL" id="KB301969">
    <property type="protein sequence ID" value="ELU04924.1"/>
    <property type="molecule type" value="Genomic_DNA"/>
</dbReference>
<organism evidence="1">
    <name type="scientific">Capitella teleta</name>
    <name type="common">Polychaete worm</name>
    <dbReference type="NCBI Taxonomy" id="283909"/>
    <lineage>
        <taxon>Eukaryota</taxon>
        <taxon>Metazoa</taxon>
        <taxon>Spiralia</taxon>
        <taxon>Lophotrochozoa</taxon>
        <taxon>Annelida</taxon>
        <taxon>Polychaeta</taxon>
        <taxon>Sedentaria</taxon>
        <taxon>Scolecida</taxon>
        <taxon>Capitellidae</taxon>
        <taxon>Capitella</taxon>
    </lineage>
</organism>
<dbReference type="AlphaFoldDB" id="R7UEG2"/>
<evidence type="ECO:0000313" key="2">
    <source>
        <dbReference type="EnsemblMetazoa" id="CapteP188091"/>
    </source>
</evidence>
<evidence type="ECO:0000313" key="3">
    <source>
        <dbReference type="Proteomes" id="UP000014760"/>
    </source>
</evidence>
<evidence type="ECO:0008006" key="4">
    <source>
        <dbReference type="Google" id="ProtNLM"/>
    </source>
</evidence>
<accession>R7UEG2</accession>
<name>R7UEG2_CAPTE</name>
<reference evidence="3" key="1">
    <citation type="submission" date="2012-12" db="EMBL/GenBank/DDBJ databases">
        <authorList>
            <person name="Hellsten U."/>
            <person name="Grimwood J."/>
            <person name="Chapman J.A."/>
            <person name="Shapiro H."/>
            <person name="Aerts A."/>
            <person name="Otillar R.P."/>
            <person name="Terry A.Y."/>
            <person name="Boore J.L."/>
            <person name="Simakov O."/>
            <person name="Marletaz F."/>
            <person name="Cho S.-J."/>
            <person name="Edsinger-Gonzales E."/>
            <person name="Havlak P."/>
            <person name="Kuo D.-H."/>
            <person name="Larsson T."/>
            <person name="Lv J."/>
            <person name="Arendt D."/>
            <person name="Savage R."/>
            <person name="Osoegawa K."/>
            <person name="de Jong P."/>
            <person name="Lindberg D.R."/>
            <person name="Seaver E.C."/>
            <person name="Weisblat D.A."/>
            <person name="Putnam N.H."/>
            <person name="Grigoriev I.V."/>
            <person name="Rokhsar D.S."/>
        </authorList>
    </citation>
    <scope>NUCLEOTIDE SEQUENCE</scope>
    <source>
        <strain evidence="3">I ESC-2004</strain>
    </source>
</reference>
<dbReference type="Proteomes" id="UP000014760">
    <property type="component" value="Unassembled WGS sequence"/>
</dbReference>
<dbReference type="EMBL" id="AMQN01008017">
    <property type="status" value="NOT_ANNOTATED_CDS"/>
    <property type="molecule type" value="Genomic_DNA"/>
</dbReference>
<reference evidence="2" key="3">
    <citation type="submission" date="2015-06" db="UniProtKB">
        <authorList>
            <consortium name="EnsemblMetazoa"/>
        </authorList>
    </citation>
    <scope>IDENTIFICATION</scope>
</reference>
<proteinExistence type="predicted"/>
<dbReference type="EnsemblMetazoa" id="CapteT188091">
    <property type="protein sequence ID" value="CapteP188091"/>
    <property type="gene ID" value="CapteG188091"/>
</dbReference>
<dbReference type="HOGENOM" id="CLU_462510_0_0_1"/>
<gene>
    <name evidence="1" type="ORF">CAPTEDRAFT_188091</name>
</gene>
<protein>
    <recommendedName>
        <fullName evidence="4">OTU domain-containing protein</fullName>
    </recommendedName>
</protein>
<keyword evidence="3" id="KW-1185">Reference proteome</keyword>